<dbReference type="InterPro" id="IPR038371">
    <property type="entry name" value="Cu_polyphenol_OxRdtase_sf"/>
</dbReference>
<dbReference type="Pfam" id="PF02578">
    <property type="entry name" value="Cu-oxidase_4"/>
    <property type="match status" value="1"/>
</dbReference>
<dbReference type="GO" id="GO:0016787">
    <property type="term" value="F:hydrolase activity"/>
    <property type="evidence" value="ECO:0007669"/>
    <property type="project" value="UniProtKB-KW"/>
</dbReference>
<dbReference type="GO" id="GO:0005507">
    <property type="term" value="F:copper ion binding"/>
    <property type="evidence" value="ECO:0007669"/>
    <property type="project" value="TreeGrafter"/>
</dbReference>
<keyword evidence="4" id="KW-0479">Metal-binding</keyword>
<dbReference type="GO" id="GO:0017061">
    <property type="term" value="F:S-methyl-5-thioadenosine phosphorylase activity"/>
    <property type="evidence" value="ECO:0007669"/>
    <property type="project" value="UniProtKB-EC"/>
</dbReference>
<evidence type="ECO:0000313" key="13">
    <source>
        <dbReference type="Proteomes" id="UP000181870"/>
    </source>
</evidence>
<evidence type="ECO:0000256" key="7">
    <source>
        <dbReference type="ARBA" id="ARBA00047989"/>
    </source>
</evidence>
<evidence type="ECO:0000256" key="8">
    <source>
        <dbReference type="ARBA" id="ARBA00048968"/>
    </source>
</evidence>
<organism evidence="11 14">
    <name type="scientific">Bacteroides ovatus</name>
    <dbReference type="NCBI Taxonomy" id="28116"/>
    <lineage>
        <taxon>Bacteria</taxon>
        <taxon>Pseudomonadati</taxon>
        <taxon>Bacteroidota</taxon>
        <taxon>Bacteroidia</taxon>
        <taxon>Bacteroidales</taxon>
        <taxon>Bacteroidaceae</taxon>
        <taxon>Bacteroides</taxon>
    </lineage>
</organism>
<comment type="catalytic activity">
    <reaction evidence="7">
        <text>adenosine + H2O + H(+) = inosine + NH4(+)</text>
        <dbReference type="Rhea" id="RHEA:24408"/>
        <dbReference type="ChEBI" id="CHEBI:15377"/>
        <dbReference type="ChEBI" id="CHEBI:15378"/>
        <dbReference type="ChEBI" id="CHEBI:16335"/>
        <dbReference type="ChEBI" id="CHEBI:17596"/>
        <dbReference type="ChEBI" id="CHEBI:28938"/>
        <dbReference type="EC" id="3.5.4.4"/>
    </reaction>
    <physiologicalReaction direction="left-to-right" evidence="7">
        <dbReference type="Rhea" id="RHEA:24409"/>
    </physiologicalReaction>
</comment>
<keyword evidence="3" id="KW-0808">Transferase</keyword>
<name>A0A1G6G3V2_BACOV</name>
<comment type="catalytic activity">
    <reaction evidence="1">
        <text>inosine + phosphate = alpha-D-ribose 1-phosphate + hypoxanthine</text>
        <dbReference type="Rhea" id="RHEA:27646"/>
        <dbReference type="ChEBI" id="CHEBI:17368"/>
        <dbReference type="ChEBI" id="CHEBI:17596"/>
        <dbReference type="ChEBI" id="CHEBI:43474"/>
        <dbReference type="ChEBI" id="CHEBI:57720"/>
        <dbReference type="EC" id="2.4.2.1"/>
    </reaction>
    <physiologicalReaction direction="left-to-right" evidence="1">
        <dbReference type="Rhea" id="RHEA:27647"/>
    </physiologicalReaction>
</comment>
<evidence type="ECO:0000256" key="1">
    <source>
        <dbReference type="ARBA" id="ARBA00000553"/>
    </source>
</evidence>
<dbReference type="PANTHER" id="PTHR30616">
    <property type="entry name" value="UNCHARACTERIZED PROTEIN YFIH"/>
    <property type="match status" value="1"/>
</dbReference>
<evidence type="ECO:0000313" key="14">
    <source>
        <dbReference type="Proteomes" id="UP000183670"/>
    </source>
</evidence>
<evidence type="ECO:0000256" key="5">
    <source>
        <dbReference type="ARBA" id="ARBA00022801"/>
    </source>
</evidence>
<evidence type="ECO:0000256" key="6">
    <source>
        <dbReference type="ARBA" id="ARBA00022833"/>
    </source>
</evidence>
<dbReference type="InterPro" id="IPR003730">
    <property type="entry name" value="Cu_polyphenol_OxRdtase"/>
</dbReference>
<evidence type="ECO:0000256" key="3">
    <source>
        <dbReference type="ARBA" id="ARBA00022679"/>
    </source>
</evidence>
<evidence type="ECO:0000256" key="2">
    <source>
        <dbReference type="ARBA" id="ARBA00007353"/>
    </source>
</evidence>
<dbReference type="Proteomes" id="UP000181870">
    <property type="component" value="Unassembled WGS sequence"/>
</dbReference>
<dbReference type="InterPro" id="IPR011324">
    <property type="entry name" value="Cytotoxic_necrot_fac-like_cat"/>
</dbReference>
<dbReference type="CDD" id="cd16833">
    <property type="entry name" value="YfiH"/>
    <property type="match status" value="1"/>
</dbReference>
<dbReference type="PANTHER" id="PTHR30616:SF2">
    <property type="entry name" value="PURINE NUCLEOSIDE PHOSPHORYLASE LACC1"/>
    <property type="match status" value="1"/>
</dbReference>
<sequence length="270" mass="30374">MISLTKNKELKGYKSLMSYPEVAHFVTTRHGGVSTGTYASFNCSPYTNDTCMNLVRNRHRLLQLMKWEIQELFFAEQRHGAVSIVIDKWYFDAPEGMRQDVLRGADALITNIPGYCVCVTTADCVPILLYDKKLQVVSAIHAGWKGTVEHIVSNVLEHMNEMFGTQGEDVVACIGPSISLESFEVGDEVYEAFKESGFDMSLISIKKRKTGKYHIDLWEANRIELLNAGVPAEQIEVAGICTYIHHDEFFSARRLGIDSGRILSGIMIRK</sequence>
<gene>
    <name evidence="11" type="ORF">SAMN05192581_100972</name>
    <name evidence="12" type="ORF">SAMN05192582_11196</name>
</gene>
<evidence type="ECO:0000256" key="10">
    <source>
        <dbReference type="RuleBase" id="RU361274"/>
    </source>
</evidence>
<dbReference type="SUPFAM" id="SSF64438">
    <property type="entry name" value="CNF1/YfiH-like putative cysteine hydrolases"/>
    <property type="match status" value="1"/>
</dbReference>
<dbReference type="EMBL" id="FNDO01000119">
    <property type="protein sequence ID" value="SDJ08726.1"/>
    <property type="molecule type" value="Genomic_DNA"/>
</dbReference>
<evidence type="ECO:0000256" key="4">
    <source>
        <dbReference type="ARBA" id="ARBA00022723"/>
    </source>
</evidence>
<dbReference type="Gene3D" id="3.60.140.10">
    <property type="entry name" value="CNF1/YfiH-like putative cysteine hydrolases"/>
    <property type="match status" value="1"/>
</dbReference>
<protein>
    <recommendedName>
        <fullName evidence="10">Purine nucleoside phosphorylase</fullName>
    </recommendedName>
</protein>
<evidence type="ECO:0000313" key="12">
    <source>
        <dbReference type="EMBL" id="SDJ08726.1"/>
    </source>
</evidence>
<keyword evidence="6" id="KW-0862">Zinc</keyword>
<comment type="similarity">
    <text evidence="2 10">Belongs to the purine nucleoside phosphorylase YfiH/LACC1 family.</text>
</comment>
<dbReference type="AlphaFoldDB" id="A0A1G6G3V2"/>
<evidence type="ECO:0000256" key="9">
    <source>
        <dbReference type="ARBA" id="ARBA00049893"/>
    </source>
</evidence>
<accession>A0A1G6G3V2</accession>
<comment type="catalytic activity">
    <reaction evidence="8">
        <text>adenosine + phosphate = alpha-D-ribose 1-phosphate + adenine</text>
        <dbReference type="Rhea" id="RHEA:27642"/>
        <dbReference type="ChEBI" id="CHEBI:16335"/>
        <dbReference type="ChEBI" id="CHEBI:16708"/>
        <dbReference type="ChEBI" id="CHEBI:43474"/>
        <dbReference type="ChEBI" id="CHEBI:57720"/>
        <dbReference type="EC" id="2.4.2.1"/>
    </reaction>
    <physiologicalReaction direction="left-to-right" evidence="8">
        <dbReference type="Rhea" id="RHEA:27643"/>
    </physiologicalReaction>
</comment>
<proteinExistence type="inferred from homology"/>
<evidence type="ECO:0000313" key="11">
    <source>
        <dbReference type="EMBL" id="SDB76513.1"/>
    </source>
</evidence>
<comment type="catalytic activity">
    <reaction evidence="9">
        <text>S-methyl-5'-thioadenosine + phosphate = 5-(methylsulfanyl)-alpha-D-ribose 1-phosphate + adenine</text>
        <dbReference type="Rhea" id="RHEA:11852"/>
        <dbReference type="ChEBI" id="CHEBI:16708"/>
        <dbReference type="ChEBI" id="CHEBI:17509"/>
        <dbReference type="ChEBI" id="CHEBI:43474"/>
        <dbReference type="ChEBI" id="CHEBI:58533"/>
        <dbReference type="EC" id="2.4.2.28"/>
    </reaction>
    <physiologicalReaction direction="left-to-right" evidence="9">
        <dbReference type="Rhea" id="RHEA:11853"/>
    </physiologicalReaction>
</comment>
<dbReference type="RefSeq" id="WP_074557364.1">
    <property type="nucleotide sequence ID" value="NZ_FMYE01000009.1"/>
</dbReference>
<dbReference type="NCBIfam" id="TIGR00726">
    <property type="entry name" value="peptidoglycan editing factor PgeF"/>
    <property type="match status" value="1"/>
</dbReference>
<reference evidence="13 14" key="1">
    <citation type="submission" date="2016-10" db="EMBL/GenBank/DDBJ databases">
        <authorList>
            <person name="de Groot N.N."/>
        </authorList>
    </citation>
    <scope>NUCLEOTIDE SEQUENCE [LARGE SCALE GENOMIC DNA]</scope>
    <source>
        <strain evidence="11 14">NLAE-zl-C500</strain>
        <strain evidence="12 13">NLAE-zl-C57</strain>
    </source>
</reference>
<dbReference type="Proteomes" id="UP000183670">
    <property type="component" value="Unassembled WGS sequence"/>
</dbReference>
<dbReference type="EMBL" id="FMYE01000009">
    <property type="protein sequence ID" value="SDB76513.1"/>
    <property type="molecule type" value="Genomic_DNA"/>
</dbReference>
<keyword evidence="5" id="KW-0378">Hydrolase</keyword>